<evidence type="ECO:0000313" key="3">
    <source>
        <dbReference type="Proteomes" id="UP001562425"/>
    </source>
</evidence>
<gene>
    <name evidence="2" type="ORF">pipiens_003577</name>
</gene>
<name>A0ABD1CVR9_CULPP</name>
<sequence length="70" mass="7631">MEGEMDGVGSCYGGGDIAGAIFGTLLAIVLVAVLGWWLYKKGYVLKRKERLYTAHICGQVPLERIEMIVA</sequence>
<dbReference type="EMBL" id="JBEHCU010009114">
    <property type="protein sequence ID" value="KAL1380468.1"/>
    <property type="molecule type" value="Genomic_DNA"/>
</dbReference>
<proteinExistence type="predicted"/>
<keyword evidence="1" id="KW-0812">Transmembrane</keyword>
<comment type="caution">
    <text evidence="2">The sequence shown here is derived from an EMBL/GenBank/DDBJ whole genome shotgun (WGS) entry which is preliminary data.</text>
</comment>
<dbReference type="AlphaFoldDB" id="A0ABD1CVR9"/>
<evidence type="ECO:0000256" key="1">
    <source>
        <dbReference type="SAM" id="Phobius"/>
    </source>
</evidence>
<evidence type="ECO:0000313" key="2">
    <source>
        <dbReference type="EMBL" id="KAL1380468.1"/>
    </source>
</evidence>
<protein>
    <submittedName>
        <fullName evidence="2">Uncharacterized protein</fullName>
    </submittedName>
</protein>
<reference evidence="2 3" key="1">
    <citation type="submission" date="2024-05" db="EMBL/GenBank/DDBJ databases">
        <title>Culex pipiens pipiens assembly and annotation.</title>
        <authorList>
            <person name="Alout H."/>
            <person name="Durand T."/>
        </authorList>
    </citation>
    <scope>NUCLEOTIDE SEQUENCE [LARGE SCALE GENOMIC DNA]</scope>
    <source>
        <strain evidence="2">HA-2024</strain>
        <tissue evidence="2">Whole body</tissue>
    </source>
</reference>
<accession>A0ABD1CVR9</accession>
<keyword evidence="1" id="KW-0472">Membrane</keyword>
<feature type="transmembrane region" description="Helical" evidence="1">
    <location>
        <begin position="20"/>
        <end position="39"/>
    </location>
</feature>
<keyword evidence="1" id="KW-1133">Transmembrane helix</keyword>
<keyword evidence="3" id="KW-1185">Reference proteome</keyword>
<dbReference type="Proteomes" id="UP001562425">
    <property type="component" value="Unassembled WGS sequence"/>
</dbReference>
<organism evidence="2 3">
    <name type="scientific">Culex pipiens pipiens</name>
    <name type="common">Northern house mosquito</name>
    <dbReference type="NCBI Taxonomy" id="38569"/>
    <lineage>
        <taxon>Eukaryota</taxon>
        <taxon>Metazoa</taxon>
        <taxon>Ecdysozoa</taxon>
        <taxon>Arthropoda</taxon>
        <taxon>Hexapoda</taxon>
        <taxon>Insecta</taxon>
        <taxon>Pterygota</taxon>
        <taxon>Neoptera</taxon>
        <taxon>Endopterygota</taxon>
        <taxon>Diptera</taxon>
        <taxon>Nematocera</taxon>
        <taxon>Culicoidea</taxon>
        <taxon>Culicidae</taxon>
        <taxon>Culicinae</taxon>
        <taxon>Culicini</taxon>
        <taxon>Culex</taxon>
        <taxon>Culex</taxon>
    </lineage>
</organism>